<dbReference type="SUPFAM" id="SSF90229">
    <property type="entry name" value="CCCH zinc finger"/>
    <property type="match status" value="1"/>
</dbReference>
<dbReference type="Gene3D" id="3.30.40.10">
    <property type="entry name" value="Zinc/RING finger domain, C3HC4 (zinc finger)"/>
    <property type="match status" value="1"/>
</dbReference>
<dbReference type="InterPro" id="IPR000571">
    <property type="entry name" value="Znf_CCCH"/>
</dbReference>
<keyword evidence="3 4" id="KW-0862">Zinc</keyword>
<evidence type="ECO:0000256" key="4">
    <source>
        <dbReference type="PROSITE-ProRule" id="PRU00723"/>
    </source>
</evidence>
<feature type="zinc finger region" description="C3H1-type" evidence="4">
    <location>
        <begin position="80"/>
        <end position="108"/>
    </location>
</feature>
<dbReference type="GO" id="GO:0016567">
    <property type="term" value="P:protein ubiquitination"/>
    <property type="evidence" value="ECO:0007669"/>
    <property type="project" value="InterPro"/>
</dbReference>
<dbReference type="InterPro" id="IPR036855">
    <property type="entry name" value="Znf_CCCH_sf"/>
</dbReference>
<comment type="caution">
    <text evidence="8">The sequence shown here is derived from an EMBL/GenBank/DDBJ whole genome shotgun (WGS) entry which is preliminary data.</text>
</comment>
<evidence type="ECO:0000313" key="8">
    <source>
        <dbReference type="EMBL" id="CAI2363377.1"/>
    </source>
</evidence>
<dbReference type="InterPro" id="IPR013083">
    <property type="entry name" value="Znf_RING/FYVE/PHD"/>
</dbReference>
<dbReference type="Proteomes" id="UP001295684">
    <property type="component" value="Unassembled WGS sequence"/>
</dbReference>
<evidence type="ECO:0000313" key="9">
    <source>
        <dbReference type="Proteomes" id="UP001295684"/>
    </source>
</evidence>
<protein>
    <recommendedName>
        <fullName evidence="7">C3H1-type domain-containing protein</fullName>
    </recommendedName>
</protein>
<keyword evidence="5" id="KW-0175">Coiled coil</keyword>
<dbReference type="Gene3D" id="4.10.1000.10">
    <property type="entry name" value="Zinc finger, CCCH-type"/>
    <property type="match status" value="1"/>
</dbReference>
<dbReference type="Pfam" id="PF04564">
    <property type="entry name" value="U-box"/>
    <property type="match status" value="1"/>
</dbReference>
<evidence type="ECO:0000256" key="2">
    <source>
        <dbReference type="ARBA" id="ARBA00022771"/>
    </source>
</evidence>
<dbReference type="SUPFAM" id="SSF57850">
    <property type="entry name" value="RING/U-box"/>
    <property type="match status" value="1"/>
</dbReference>
<proteinExistence type="predicted"/>
<dbReference type="PROSITE" id="PS50103">
    <property type="entry name" value="ZF_C3H1"/>
    <property type="match status" value="1"/>
</dbReference>
<name>A0AAD1X963_EUPCR</name>
<reference evidence="8" key="1">
    <citation type="submission" date="2023-07" db="EMBL/GenBank/DDBJ databases">
        <authorList>
            <consortium name="AG Swart"/>
            <person name="Singh M."/>
            <person name="Singh A."/>
            <person name="Seah K."/>
            <person name="Emmerich C."/>
        </authorList>
    </citation>
    <scope>NUCLEOTIDE SEQUENCE</scope>
    <source>
        <strain evidence="8">DP1</strain>
    </source>
</reference>
<dbReference type="GO" id="GO:0004842">
    <property type="term" value="F:ubiquitin-protein transferase activity"/>
    <property type="evidence" value="ECO:0007669"/>
    <property type="project" value="InterPro"/>
</dbReference>
<accession>A0AAD1X963</accession>
<evidence type="ECO:0000256" key="6">
    <source>
        <dbReference type="SAM" id="MobiDB-lite"/>
    </source>
</evidence>
<gene>
    <name evidence="8" type="ORF">ECRASSUSDP1_LOCUS4711</name>
</gene>
<dbReference type="InterPro" id="IPR003613">
    <property type="entry name" value="Ubox_domain"/>
</dbReference>
<keyword evidence="1 4" id="KW-0479">Metal-binding</keyword>
<feature type="coiled-coil region" evidence="5">
    <location>
        <begin position="172"/>
        <end position="257"/>
    </location>
</feature>
<dbReference type="EMBL" id="CAMPGE010004528">
    <property type="protein sequence ID" value="CAI2363377.1"/>
    <property type="molecule type" value="Genomic_DNA"/>
</dbReference>
<keyword evidence="2 4" id="KW-0863">Zinc-finger</keyword>
<dbReference type="CDD" id="cd16453">
    <property type="entry name" value="RING-Ubox"/>
    <property type="match status" value="1"/>
</dbReference>
<dbReference type="AlphaFoldDB" id="A0AAD1X963"/>
<sequence>MINQRTRANLEYRGRGAYRGLRGAPRGYRGASRGNTRGGQRGFRDSCRGEDPSFTMSHGSHTYEVQQDTFIPSKDSEIRMYKVSLCKWITEGKECHKSDKCTYAHTEEEQRKPHDPILLSRKEEIEELYANKEIKENNREKGKKKIDKSEDTLRTFLYDRHRDLEGKYNAVCAQLRNIDNAWERKLEEAEDDFRNKENELKRVSFNKEQTIRSLKIHIKSLETRNSQLESDSAYRRLQNLTAKHKELINKLYYLEAKLDRYQSHCENLCQTTRDSQRRYDILKSSNSIKSDKFLYAPSKNYKELLCDFIAKVDSAFECPLSCDKLRDPVILPSGHTINSDFYEKLIKSKARDPYNKSYRLTHAIVNRLAIQIQEIMDYVKIKKTNLEEQNRCSNIGLQVDLNANQEENPENNTEADFEENKSLMKNFKELEKIDEKELIQEQSDFDEKTGIKISTNIPRFISKKFPIEYSSSKIPKL</sequence>
<feature type="region of interest" description="Disordered" evidence="6">
    <location>
        <begin position="23"/>
        <end position="46"/>
    </location>
</feature>
<evidence type="ECO:0000256" key="5">
    <source>
        <dbReference type="SAM" id="Coils"/>
    </source>
</evidence>
<feature type="domain" description="C3H1-type" evidence="7">
    <location>
        <begin position="80"/>
        <end position="108"/>
    </location>
</feature>
<keyword evidence="9" id="KW-1185">Reference proteome</keyword>
<evidence type="ECO:0000259" key="7">
    <source>
        <dbReference type="PROSITE" id="PS50103"/>
    </source>
</evidence>
<evidence type="ECO:0000256" key="1">
    <source>
        <dbReference type="ARBA" id="ARBA00022723"/>
    </source>
</evidence>
<organism evidence="8 9">
    <name type="scientific">Euplotes crassus</name>
    <dbReference type="NCBI Taxonomy" id="5936"/>
    <lineage>
        <taxon>Eukaryota</taxon>
        <taxon>Sar</taxon>
        <taxon>Alveolata</taxon>
        <taxon>Ciliophora</taxon>
        <taxon>Intramacronucleata</taxon>
        <taxon>Spirotrichea</taxon>
        <taxon>Hypotrichia</taxon>
        <taxon>Euplotida</taxon>
        <taxon>Euplotidae</taxon>
        <taxon>Moneuplotes</taxon>
    </lineage>
</organism>
<dbReference type="GO" id="GO:0008270">
    <property type="term" value="F:zinc ion binding"/>
    <property type="evidence" value="ECO:0007669"/>
    <property type="project" value="UniProtKB-KW"/>
</dbReference>
<evidence type="ECO:0000256" key="3">
    <source>
        <dbReference type="ARBA" id="ARBA00022833"/>
    </source>
</evidence>